<dbReference type="Proteomes" id="UP000436088">
    <property type="component" value="Unassembled WGS sequence"/>
</dbReference>
<name>A0A6A3A9J3_HIBSY</name>
<dbReference type="Gene3D" id="1.20.1260.60">
    <property type="entry name" value="Vacuolar protein sorting-associated protein Ist1"/>
    <property type="match status" value="1"/>
</dbReference>
<comment type="similarity">
    <text evidence="1">Belongs to the IST1 family.</text>
</comment>
<dbReference type="PANTHER" id="PTHR12161">
    <property type="entry name" value="IST1 FAMILY MEMBER"/>
    <property type="match status" value="1"/>
</dbReference>
<dbReference type="GO" id="GO:0015031">
    <property type="term" value="P:protein transport"/>
    <property type="evidence" value="ECO:0007669"/>
    <property type="project" value="InterPro"/>
</dbReference>
<evidence type="ECO:0000313" key="2">
    <source>
        <dbReference type="EMBL" id="KAE8700646.1"/>
    </source>
</evidence>
<sequence length="111" mass="12693">MRLETIKKKRNAVEKFLKNDVADLLMNGLDYNAYSRAEGLLMEQRRTACYDLIEQFCDSISKHISVMQKQSECPEECREAVQSLIYAAADLLICPNCVISGPYLPRNMETP</sequence>
<evidence type="ECO:0000256" key="1">
    <source>
        <dbReference type="ARBA" id="ARBA00005536"/>
    </source>
</evidence>
<evidence type="ECO:0000313" key="3">
    <source>
        <dbReference type="Proteomes" id="UP000436088"/>
    </source>
</evidence>
<gene>
    <name evidence="2" type="ORF">F3Y22_tig00110556pilonHSYRG00495</name>
</gene>
<dbReference type="EMBL" id="VEPZ02001028">
    <property type="protein sequence ID" value="KAE8700646.1"/>
    <property type="molecule type" value="Genomic_DNA"/>
</dbReference>
<dbReference type="Pfam" id="PF03398">
    <property type="entry name" value="Ist1"/>
    <property type="match status" value="1"/>
</dbReference>
<keyword evidence="3" id="KW-1185">Reference proteome</keyword>
<dbReference type="PANTHER" id="PTHR12161:SF60">
    <property type="entry name" value="REGULATOR OF VPS4 ACTIVITY IN THE MVB PATHWAY PROTEIN"/>
    <property type="match status" value="1"/>
</dbReference>
<reference evidence="2" key="1">
    <citation type="submission" date="2019-09" db="EMBL/GenBank/DDBJ databases">
        <title>Draft genome information of white flower Hibiscus syriacus.</title>
        <authorList>
            <person name="Kim Y.-M."/>
        </authorList>
    </citation>
    <scope>NUCLEOTIDE SEQUENCE [LARGE SCALE GENOMIC DNA]</scope>
    <source>
        <strain evidence="2">YM2019G1</strain>
    </source>
</reference>
<proteinExistence type="inferred from homology"/>
<dbReference type="InterPro" id="IPR042277">
    <property type="entry name" value="IST1-like"/>
</dbReference>
<organism evidence="2 3">
    <name type="scientific">Hibiscus syriacus</name>
    <name type="common">Rose of Sharon</name>
    <dbReference type="NCBI Taxonomy" id="106335"/>
    <lineage>
        <taxon>Eukaryota</taxon>
        <taxon>Viridiplantae</taxon>
        <taxon>Streptophyta</taxon>
        <taxon>Embryophyta</taxon>
        <taxon>Tracheophyta</taxon>
        <taxon>Spermatophyta</taxon>
        <taxon>Magnoliopsida</taxon>
        <taxon>eudicotyledons</taxon>
        <taxon>Gunneridae</taxon>
        <taxon>Pentapetalae</taxon>
        <taxon>rosids</taxon>
        <taxon>malvids</taxon>
        <taxon>Malvales</taxon>
        <taxon>Malvaceae</taxon>
        <taxon>Malvoideae</taxon>
        <taxon>Hibiscus</taxon>
    </lineage>
</organism>
<protein>
    <submittedName>
        <fullName evidence="2">Uncharacterized protein</fullName>
    </submittedName>
</protein>
<dbReference type="AlphaFoldDB" id="A0A6A3A9J3"/>
<dbReference type="InterPro" id="IPR005061">
    <property type="entry name" value="Ist1"/>
</dbReference>
<accession>A0A6A3A9J3</accession>
<comment type="caution">
    <text evidence="2">The sequence shown here is derived from an EMBL/GenBank/DDBJ whole genome shotgun (WGS) entry which is preliminary data.</text>
</comment>